<dbReference type="Proteomes" id="UP001064489">
    <property type="component" value="Chromosome 6"/>
</dbReference>
<comment type="caution">
    <text evidence="2">The sequence shown here is derived from an EMBL/GenBank/DDBJ whole genome shotgun (WGS) entry which is preliminary data.</text>
</comment>
<reference evidence="2" key="1">
    <citation type="journal article" date="2022" name="Plant J.">
        <title>Strategies of tolerance reflected in two North American maple genomes.</title>
        <authorList>
            <person name="McEvoy S.L."/>
            <person name="Sezen U.U."/>
            <person name="Trouern-Trend A."/>
            <person name="McMahon S.M."/>
            <person name="Schaberg P.G."/>
            <person name="Yang J."/>
            <person name="Wegrzyn J.L."/>
            <person name="Swenson N.G."/>
        </authorList>
    </citation>
    <scope>NUCLEOTIDE SEQUENCE</scope>
    <source>
        <strain evidence="2">91603</strain>
    </source>
</reference>
<dbReference type="PANTHER" id="PTHR10775:SF182">
    <property type="entry name" value="TRANSPOSON, EN_SPM-LIKE, TRANSPOSASE-ASSOCIATED DOMAIN PROTEIN-RELATED"/>
    <property type="match status" value="1"/>
</dbReference>
<dbReference type="EMBL" id="JAJSOW010000004">
    <property type="protein sequence ID" value="KAI9191247.1"/>
    <property type="molecule type" value="Genomic_DNA"/>
</dbReference>
<proteinExistence type="predicted"/>
<evidence type="ECO:0008006" key="4">
    <source>
        <dbReference type="Google" id="ProtNLM"/>
    </source>
</evidence>
<dbReference type="AlphaFoldDB" id="A0AAD5J9G8"/>
<evidence type="ECO:0000313" key="2">
    <source>
        <dbReference type="EMBL" id="KAI9191247.1"/>
    </source>
</evidence>
<sequence length="434" mass="47823">MDPPFMHAKFLDVNVTSTLHGTQFDVDPMCLEANLVSGQFSQLTVVNGNMDSSNKGNSVLPLHENGHSYTKDSVASVIFSDSIPLTALREQQSMSVNEISIVPGSLAIVPVNDSFVDIGFDLSLDLSTAQVSSFLRSETILESSTTSGLISDVCFTIPIQAVPVIDSLVQTISTTMICMGMLHNAFGVVDGGGGECDGVDLSSLDNDNSGGGDENDNSGDREIPNDDIRRFYNLLKDAEQELYPGYPYNVRLGLASDGFNPFGTMSISYSTWPVVLMIYNLPLWMCMKQPNFIMSLLIPGPSAPGKDIDVYLKPLIDELKELWDNGLKTFDASTNQNFNMHAALLWTISDFSAYANLSRWSTKGRFACLYCNKKTHHHRLKHWSKYCYMEHHRFLGDNAPSAPSRTDIFQQMSLVKVTLGKHSLNTPVNKTKAS</sequence>
<accession>A0AAD5J9G8</accession>
<evidence type="ECO:0000256" key="1">
    <source>
        <dbReference type="SAM" id="MobiDB-lite"/>
    </source>
</evidence>
<reference evidence="2" key="2">
    <citation type="submission" date="2023-02" db="EMBL/GenBank/DDBJ databases">
        <authorList>
            <person name="Swenson N.G."/>
            <person name="Wegrzyn J.L."/>
            <person name="Mcevoy S.L."/>
        </authorList>
    </citation>
    <scope>NUCLEOTIDE SEQUENCE</scope>
    <source>
        <strain evidence="2">91603</strain>
        <tissue evidence="2">Leaf</tissue>
    </source>
</reference>
<organism evidence="2 3">
    <name type="scientific">Acer negundo</name>
    <name type="common">Box elder</name>
    <dbReference type="NCBI Taxonomy" id="4023"/>
    <lineage>
        <taxon>Eukaryota</taxon>
        <taxon>Viridiplantae</taxon>
        <taxon>Streptophyta</taxon>
        <taxon>Embryophyta</taxon>
        <taxon>Tracheophyta</taxon>
        <taxon>Spermatophyta</taxon>
        <taxon>Magnoliopsida</taxon>
        <taxon>eudicotyledons</taxon>
        <taxon>Gunneridae</taxon>
        <taxon>Pentapetalae</taxon>
        <taxon>rosids</taxon>
        <taxon>malvids</taxon>
        <taxon>Sapindales</taxon>
        <taxon>Sapindaceae</taxon>
        <taxon>Hippocastanoideae</taxon>
        <taxon>Acereae</taxon>
        <taxon>Acer</taxon>
    </lineage>
</organism>
<keyword evidence="3" id="KW-1185">Reference proteome</keyword>
<protein>
    <recommendedName>
        <fullName evidence="4">Transposase</fullName>
    </recommendedName>
</protein>
<name>A0AAD5J9G8_ACENE</name>
<dbReference type="Pfam" id="PF02992">
    <property type="entry name" value="Transposase_21"/>
    <property type="match status" value="1"/>
</dbReference>
<dbReference type="PANTHER" id="PTHR10775">
    <property type="entry name" value="OS08G0208400 PROTEIN"/>
    <property type="match status" value="1"/>
</dbReference>
<evidence type="ECO:0000313" key="3">
    <source>
        <dbReference type="Proteomes" id="UP001064489"/>
    </source>
</evidence>
<gene>
    <name evidence="2" type="ORF">LWI28_005831</name>
</gene>
<feature type="region of interest" description="Disordered" evidence="1">
    <location>
        <begin position="200"/>
        <end position="224"/>
    </location>
</feature>
<dbReference type="InterPro" id="IPR004242">
    <property type="entry name" value="Transposase_21"/>
</dbReference>